<dbReference type="EMBL" id="JACHCA010000002">
    <property type="protein sequence ID" value="MBB6126688.1"/>
    <property type="molecule type" value="Genomic_DNA"/>
</dbReference>
<evidence type="ECO:0000313" key="2">
    <source>
        <dbReference type="EMBL" id="MBB6126688.1"/>
    </source>
</evidence>
<proteinExistence type="predicted"/>
<accession>A0A841JDK4</accession>
<keyword evidence="3" id="KW-1185">Reference proteome</keyword>
<dbReference type="Proteomes" id="UP000548326">
    <property type="component" value="Unassembled WGS sequence"/>
</dbReference>
<reference evidence="3 4" key="1">
    <citation type="submission" date="2020-08" db="EMBL/GenBank/DDBJ databases">
        <title>Genomic Encyclopedia of Type Strains, Phase IV (KMG-V): Genome sequencing to study the core and pangenomes of soil and plant-associated prokaryotes.</title>
        <authorList>
            <person name="Whitman W."/>
        </authorList>
    </citation>
    <scope>NUCLEOTIDE SEQUENCE [LARGE SCALE GENOMIC DNA]</scope>
    <source>
        <strain evidence="1 3">ANJLi2</strain>
        <strain evidence="2 4">MP601</strain>
    </source>
</reference>
<gene>
    <name evidence="2" type="ORF">HDF22_000793</name>
    <name evidence="1" type="ORF">HDF23_002730</name>
</gene>
<organism evidence="2 4">
    <name type="scientific">Mucilaginibacter lappiensis</name>
    <dbReference type="NCBI Taxonomy" id="354630"/>
    <lineage>
        <taxon>Bacteria</taxon>
        <taxon>Pseudomonadati</taxon>
        <taxon>Bacteroidota</taxon>
        <taxon>Sphingobacteriia</taxon>
        <taxon>Sphingobacteriales</taxon>
        <taxon>Sphingobacteriaceae</taxon>
        <taxon>Mucilaginibacter</taxon>
    </lineage>
</organism>
<dbReference type="EMBL" id="JACHCB010000006">
    <property type="protein sequence ID" value="MBB6109974.1"/>
    <property type="molecule type" value="Genomic_DNA"/>
</dbReference>
<name>A0A841JDK4_9SPHI</name>
<dbReference type="AlphaFoldDB" id="A0A841JDK4"/>
<sequence>MKNKVMMNKPTGEYIDKGKKKEISYELKLIKSGMA</sequence>
<evidence type="ECO:0000313" key="4">
    <source>
        <dbReference type="Proteomes" id="UP000548326"/>
    </source>
</evidence>
<comment type="caution">
    <text evidence="2">The sequence shown here is derived from an EMBL/GenBank/DDBJ whole genome shotgun (WGS) entry which is preliminary data.</text>
</comment>
<evidence type="ECO:0000313" key="1">
    <source>
        <dbReference type="EMBL" id="MBB6109974.1"/>
    </source>
</evidence>
<protein>
    <submittedName>
        <fullName evidence="2">Uncharacterized protein</fullName>
    </submittedName>
</protein>
<evidence type="ECO:0000313" key="3">
    <source>
        <dbReference type="Proteomes" id="UP000541583"/>
    </source>
</evidence>
<dbReference type="Proteomes" id="UP000541583">
    <property type="component" value="Unassembled WGS sequence"/>
</dbReference>